<dbReference type="SUPFAM" id="SSF81901">
    <property type="entry name" value="HCP-like"/>
    <property type="match status" value="1"/>
</dbReference>
<dbReference type="AlphaFoldDB" id="A0A5C8KW54"/>
<protein>
    <submittedName>
        <fullName evidence="2">Sel1 repeat family protein</fullName>
    </submittedName>
</protein>
<sequence>MNRVLIAALACGLAITPVAHGGNAIPGTGTEEERLPWFFHDVINPSHSAEQRESELVLVIREADEGGRTAAMLLGRLYFMGDSHPANPAARDLERAEHYLQIALTSGDLESMLWLAELELAKRRPLEAAIWAQSYIQLRQEPEEGEGATGYIPSLLARIERSPGGSRIDKEALEEYVAGFVQTHGDRLREAAEGPDHRGTGWAKVWSDMERPECNVAERLSVDTRVHEPRRSPGGLTFRSGTRLSSSGRALFLIRIRTDGSVSDAMLVSSLPDVEYGMRVKPTALSMKFNEVPSDCRTRWGLAPITLINSLDRIR</sequence>
<dbReference type="EMBL" id="VRTS01000002">
    <property type="protein sequence ID" value="TXK65042.1"/>
    <property type="molecule type" value="Genomic_DNA"/>
</dbReference>
<feature type="signal peptide" evidence="1">
    <location>
        <begin position="1"/>
        <end position="21"/>
    </location>
</feature>
<feature type="chain" id="PRO_5022773953" evidence="1">
    <location>
        <begin position="22"/>
        <end position="315"/>
    </location>
</feature>
<organism evidence="2 3">
    <name type="scientific">Alkalisalibacterium limincola</name>
    <dbReference type="NCBI Taxonomy" id="2699169"/>
    <lineage>
        <taxon>Bacteria</taxon>
        <taxon>Pseudomonadati</taxon>
        <taxon>Pseudomonadota</taxon>
        <taxon>Gammaproteobacteria</taxon>
        <taxon>Lysobacterales</taxon>
        <taxon>Lysobacteraceae</taxon>
        <taxon>Alkalisalibacterium</taxon>
    </lineage>
</organism>
<comment type="caution">
    <text evidence="2">The sequence shown here is derived from an EMBL/GenBank/DDBJ whole genome shotgun (WGS) entry which is preliminary data.</text>
</comment>
<gene>
    <name evidence="2" type="ORF">FU658_04410</name>
</gene>
<evidence type="ECO:0000313" key="3">
    <source>
        <dbReference type="Proteomes" id="UP000321248"/>
    </source>
</evidence>
<evidence type="ECO:0000256" key="1">
    <source>
        <dbReference type="SAM" id="SignalP"/>
    </source>
</evidence>
<dbReference type="RefSeq" id="WP_147890962.1">
    <property type="nucleotide sequence ID" value="NZ_VRTS01000002.1"/>
</dbReference>
<keyword evidence="3" id="KW-1185">Reference proteome</keyword>
<accession>A0A5C8KW54</accession>
<proteinExistence type="predicted"/>
<name>A0A5C8KW54_9GAMM</name>
<evidence type="ECO:0000313" key="2">
    <source>
        <dbReference type="EMBL" id="TXK65042.1"/>
    </source>
</evidence>
<reference evidence="2 3" key="1">
    <citation type="submission" date="2019-08" db="EMBL/GenBank/DDBJ databases">
        <authorList>
            <person name="Karlyshev A.V."/>
        </authorList>
    </citation>
    <scope>NUCLEOTIDE SEQUENCE [LARGE SCALE GENOMIC DNA]</scope>
    <source>
        <strain evidence="2 3">Alg18-2.2</strain>
    </source>
</reference>
<keyword evidence="1" id="KW-0732">Signal</keyword>
<dbReference type="Proteomes" id="UP000321248">
    <property type="component" value="Unassembled WGS sequence"/>
</dbReference>